<protein>
    <submittedName>
        <fullName evidence="1">Uncharacterized protein</fullName>
    </submittedName>
</protein>
<gene>
    <name evidence="1" type="ORF">LCGC14_2588260</name>
</gene>
<comment type="caution">
    <text evidence="1">The sequence shown here is derived from an EMBL/GenBank/DDBJ whole genome shotgun (WGS) entry which is preliminary data.</text>
</comment>
<dbReference type="AlphaFoldDB" id="A0A0F9ACV3"/>
<organism evidence="1">
    <name type="scientific">marine sediment metagenome</name>
    <dbReference type="NCBI Taxonomy" id="412755"/>
    <lineage>
        <taxon>unclassified sequences</taxon>
        <taxon>metagenomes</taxon>
        <taxon>ecological metagenomes</taxon>
    </lineage>
</organism>
<dbReference type="EMBL" id="LAZR01043380">
    <property type="protein sequence ID" value="KKL07215.1"/>
    <property type="molecule type" value="Genomic_DNA"/>
</dbReference>
<evidence type="ECO:0000313" key="1">
    <source>
        <dbReference type="EMBL" id="KKL07215.1"/>
    </source>
</evidence>
<accession>A0A0F9ACV3</accession>
<sequence>MKPKTVQYTPSYFGITFDKKQLRLLRRIACEQAMPVGLFIRSCIQRGFLNLEQHVFSQGN</sequence>
<reference evidence="1" key="1">
    <citation type="journal article" date="2015" name="Nature">
        <title>Complex archaea that bridge the gap between prokaryotes and eukaryotes.</title>
        <authorList>
            <person name="Spang A."/>
            <person name="Saw J.H."/>
            <person name="Jorgensen S.L."/>
            <person name="Zaremba-Niedzwiedzka K."/>
            <person name="Martijn J."/>
            <person name="Lind A.E."/>
            <person name="van Eijk R."/>
            <person name="Schleper C."/>
            <person name="Guy L."/>
            <person name="Ettema T.J."/>
        </authorList>
    </citation>
    <scope>NUCLEOTIDE SEQUENCE</scope>
</reference>
<name>A0A0F9ACV3_9ZZZZ</name>
<proteinExistence type="predicted"/>